<organism evidence="1 2">
    <name type="scientific">Ogataea philodendri</name>
    <dbReference type="NCBI Taxonomy" id="1378263"/>
    <lineage>
        <taxon>Eukaryota</taxon>
        <taxon>Fungi</taxon>
        <taxon>Dikarya</taxon>
        <taxon>Ascomycota</taxon>
        <taxon>Saccharomycotina</taxon>
        <taxon>Pichiomycetes</taxon>
        <taxon>Pichiales</taxon>
        <taxon>Pichiaceae</taxon>
        <taxon>Ogataea</taxon>
    </lineage>
</organism>
<dbReference type="AlphaFoldDB" id="A0A9P8SYW2"/>
<gene>
    <name evidence="1" type="ORF">OGAPHI_007313</name>
</gene>
<accession>A0A9P8SYW2</accession>
<reference evidence="1" key="2">
    <citation type="submission" date="2021-01" db="EMBL/GenBank/DDBJ databases">
        <authorList>
            <person name="Schikora-Tamarit M.A."/>
        </authorList>
    </citation>
    <scope>NUCLEOTIDE SEQUENCE</scope>
    <source>
        <strain evidence="1">CBS6075</strain>
    </source>
</reference>
<keyword evidence="2" id="KW-1185">Reference proteome</keyword>
<dbReference type="Proteomes" id="UP000769157">
    <property type="component" value="Unassembled WGS sequence"/>
</dbReference>
<reference evidence="1" key="1">
    <citation type="journal article" date="2021" name="Open Biol.">
        <title>Shared evolutionary footprints suggest mitochondrial oxidative damage underlies multiple complex I losses in fungi.</title>
        <authorList>
            <person name="Schikora-Tamarit M.A."/>
            <person name="Marcet-Houben M."/>
            <person name="Nosek J."/>
            <person name="Gabaldon T."/>
        </authorList>
    </citation>
    <scope>NUCLEOTIDE SEQUENCE</scope>
    <source>
        <strain evidence="1">CBS6075</strain>
    </source>
</reference>
<dbReference type="RefSeq" id="XP_046057819.1">
    <property type="nucleotide sequence ID" value="XM_046208696.1"/>
</dbReference>
<comment type="caution">
    <text evidence="1">The sequence shown here is derived from an EMBL/GenBank/DDBJ whole genome shotgun (WGS) entry which is preliminary data.</text>
</comment>
<evidence type="ECO:0000313" key="2">
    <source>
        <dbReference type="Proteomes" id="UP000769157"/>
    </source>
</evidence>
<dbReference type="EMBL" id="JAEUBE010000511">
    <property type="protein sequence ID" value="KAH3660108.1"/>
    <property type="molecule type" value="Genomic_DNA"/>
</dbReference>
<name>A0A9P8SYW2_9ASCO</name>
<evidence type="ECO:0000313" key="1">
    <source>
        <dbReference type="EMBL" id="KAH3660108.1"/>
    </source>
</evidence>
<proteinExistence type="predicted"/>
<protein>
    <submittedName>
        <fullName evidence="1">Uncharacterized protein</fullName>
    </submittedName>
</protein>
<sequence>MLWSSWKIALGSELEGGAAAGCCAGSAGAGGGGETILAEPEPETGDGVFLARFARACNTEVGSLDEEEPAGAEGSTVGSTANLTLFLGGVPGGVVVRKYLSLMDVIIDLLNVSPLSHISTSLPIFSFTSGEETGTASSTRFSIMDWILKTAELAVPSGEDSVISVESDLETWSINPLTIASTTYSVPNLFEAGVALQHEYSFETSLDSSDTLLRKISFSFLILVPETPGGFTPGNSFNIVSNSSTDIGTNTNYS</sequence>
<dbReference type="GeneID" id="70239277"/>